<dbReference type="GeneID" id="27347751"/>
<keyword evidence="2" id="KW-0442">Lipid degradation</keyword>
<evidence type="ECO:0000256" key="3">
    <source>
        <dbReference type="ARBA" id="ARBA00023098"/>
    </source>
</evidence>
<dbReference type="VEuPathDB" id="FungiDB:PV07_08557"/>
<reference evidence="5 6" key="1">
    <citation type="submission" date="2015-01" db="EMBL/GenBank/DDBJ databases">
        <title>The Genome Sequence of Cladophialophora immunda CBS83496.</title>
        <authorList>
            <consortium name="The Broad Institute Genomics Platform"/>
            <person name="Cuomo C."/>
            <person name="de Hoog S."/>
            <person name="Gorbushina A."/>
            <person name="Stielow B."/>
            <person name="Teixiera M."/>
            <person name="Abouelleil A."/>
            <person name="Chapman S.B."/>
            <person name="Priest M."/>
            <person name="Young S.K."/>
            <person name="Wortman J."/>
            <person name="Nusbaum C."/>
            <person name="Birren B."/>
        </authorList>
    </citation>
    <scope>NUCLEOTIDE SEQUENCE [LARGE SCALE GENOMIC DNA]</scope>
    <source>
        <strain evidence="5 6">CBS 83496</strain>
    </source>
</reference>
<dbReference type="RefSeq" id="XP_016245590.1">
    <property type="nucleotide sequence ID" value="XM_016395734.1"/>
</dbReference>
<protein>
    <recommendedName>
        <fullName evidence="4">PNPLA domain-containing protein</fullName>
    </recommendedName>
</protein>
<dbReference type="STRING" id="569365.A0A0D2CP85"/>
<dbReference type="GO" id="GO:0046486">
    <property type="term" value="P:glycerolipid metabolic process"/>
    <property type="evidence" value="ECO:0007669"/>
    <property type="project" value="UniProtKB-ARBA"/>
</dbReference>
<evidence type="ECO:0000259" key="4">
    <source>
        <dbReference type="Pfam" id="PF01734"/>
    </source>
</evidence>
<evidence type="ECO:0000313" key="6">
    <source>
        <dbReference type="Proteomes" id="UP000054466"/>
    </source>
</evidence>
<sequence length="181" mass="20057">MAPAEHPLLCGHVLCTPASEASGHKEGEFSGRSIVDRCPQHHDDEDELPIQLFFDLIIGTSSGGIIALGLGANGWNVHMCMRTFEKLCKQAFTKRKGIGIPWVEHFVTVTNDSRYETAPIEKALKSAFGEDQDLFAGSREEPPELSMLERRALVAVVTTTLQKRQELRAITIIVQKSRTTK</sequence>
<keyword evidence="1" id="KW-0378">Hydrolase</keyword>
<feature type="domain" description="PNPLA" evidence="4">
    <location>
        <begin position="52"/>
        <end position="146"/>
    </location>
</feature>
<name>A0A0D2CP85_9EURO</name>
<dbReference type="AlphaFoldDB" id="A0A0D2CP85"/>
<dbReference type="GO" id="GO:0016020">
    <property type="term" value="C:membrane"/>
    <property type="evidence" value="ECO:0007669"/>
    <property type="project" value="TreeGrafter"/>
</dbReference>
<dbReference type="EMBL" id="KN847044">
    <property type="protein sequence ID" value="KIW25374.1"/>
    <property type="molecule type" value="Genomic_DNA"/>
</dbReference>
<dbReference type="Pfam" id="PF01734">
    <property type="entry name" value="Patatin"/>
    <property type="match status" value="1"/>
</dbReference>
<dbReference type="GO" id="GO:0016042">
    <property type="term" value="P:lipid catabolic process"/>
    <property type="evidence" value="ECO:0007669"/>
    <property type="project" value="UniProtKB-KW"/>
</dbReference>
<dbReference type="InterPro" id="IPR002641">
    <property type="entry name" value="PNPLA_dom"/>
</dbReference>
<organism evidence="5 6">
    <name type="scientific">Cladophialophora immunda</name>
    <dbReference type="NCBI Taxonomy" id="569365"/>
    <lineage>
        <taxon>Eukaryota</taxon>
        <taxon>Fungi</taxon>
        <taxon>Dikarya</taxon>
        <taxon>Ascomycota</taxon>
        <taxon>Pezizomycotina</taxon>
        <taxon>Eurotiomycetes</taxon>
        <taxon>Chaetothyriomycetidae</taxon>
        <taxon>Chaetothyriales</taxon>
        <taxon>Herpotrichiellaceae</taxon>
        <taxon>Cladophialophora</taxon>
    </lineage>
</organism>
<evidence type="ECO:0000256" key="1">
    <source>
        <dbReference type="ARBA" id="ARBA00022801"/>
    </source>
</evidence>
<dbReference type="HOGENOM" id="CLU_1488848_0_0_1"/>
<dbReference type="GO" id="GO:0047499">
    <property type="term" value="F:calcium-independent phospholipase A2 activity"/>
    <property type="evidence" value="ECO:0007669"/>
    <property type="project" value="TreeGrafter"/>
</dbReference>
<dbReference type="GO" id="GO:0019369">
    <property type="term" value="P:arachidonate metabolic process"/>
    <property type="evidence" value="ECO:0007669"/>
    <property type="project" value="TreeGrafter"/>
</dbReference>
<keyword evidence="3" id="KW-0443">Lipid metabolism</keyword>
<accession>A0A0D2CP85</accession>
<dbReference type="Gene3D" id="3.40.1090.10">
    <property type="entry name" value="Cytosolic phospholipase A2 catalytic domain"/>
    <property type="match status" value="1"/>
</dbReference>
<proteinExistence type="predicted"/>
<gene>
    <name evidence="5" type="ORF">PV07_08557</name>
</gene>
<evidence type="ECO:0000313" key="5">
    <source>
        <dbReference type="EMBL" id="KIW25374.1"/>
    </source>
</evidence>
<dbReference type="SUPFAM" id="SSF52151">
    <property type="entry name" value="FabD/lysophospholipase-like"/>
    <property type="match status" value="1"/>
</dbReference>
<keyword evidence="6" id="KW-1185">Reference proteome</keyword>
<dbReference type="PANTHER" id="PTHR24185:SF1">
    <property type="entry name" value="CALCIUM-INDEPENDENT PHOSPHOLIPASE A2-GAMMA"/>
    <property type="match status" value="1"/>
</dbReference>
<dbReference type="Proteomes" id="UP000054466">
    <property type="component" value="Unassembled WGS sequence"/>
</dbReference>
<dbReference type="InterPro" id="IPR016035">
    <property type="entry name" value="Acyl_Trfase/lysoPLipase"/>
</dbReference>
<evidence type="ECO:0000256" key="2">
    <source>
        <dbReference type="ARBA" id="ARBA00022963"/>
    </source>
</evidence>
<dbReference type="PANTHER" id="PTHR24185">
    <property type="entry name" value="CALCIUM-INDEPENDENT PHOSPHOLIPASE A2-GAMMA"/>
    <property type="match status" value="1"/>
</dbReference>